<reference evidence="2" key="1">
    <citation type="submission" date="2023-07" db="EMBL/GenBank/DDBJ databases">
        <title>30 novel species of actinomycetes from the DSMZ collection.</title>
        <authorList>
            <person name="Nouioui I."/>
        </authorList>
    </citation>
    <scope>NUCLEOTIDE SEQUENCE [LARGE SCALE GENOMIC DNA]</scope>
    <source>
        <strain evidence="2">DSM 44915</strain>
    </source>
</reference>
<keyword evidence="2" id="KW-1185">Reference proteome</keyword>
<sequence length="171" mass="18517">MTTHIEPSIEVLPAAYGPTSVNGWSERGPLRAVVRVALALDRDQLLAALLNRLSELGGLDLEAMSAEMIRDQVEVWLSEASGAERDDQADLVWRDFTERPADERALILRAADAIDRAYPGLATPVVVEGEGAGRSVRCTAPGCGWRAGGAPVELLMNDGLTHFEDTHRSTR</sequence>
<proteinExistence type="predicted"/>
<accession>A0ABU2K0W4</accession>
<gene>
    <name evidence="1" type="ORF">RM844_31770</name>
</gene>
<evidence type="ECO:0000313" key="2">
    <source>
        <dbReference type="Proteomes" id="UP001183410"/>
    </source>
</evidence>
<dbReference type="RefSeq" id="WP_311670921.1">
    <property type="nucleotide sequence ID" value="NZ_JAVREO010000040.1"/>
</dbReference>
<dbReference type="Proteomes" id="UP001183410">
    <property type="component" value="Unassembled WGS sequence"/>
</dbReference>
<organism evidence="1 2">
    <name type="scientific">Streptomyces chisholmiae</name>
    <dbReference type="NCBI Taxonomy" id="3075540"/>
    <lineage>
        <taxon>Bacteria</taxon>
        <taxon>Bacillati</taxon>
        <taxon>Actinomycetota</taxon>
        <taxon>Actinomycetes</taxon>
        <taxon>Kitasatosporales</taxon>
        <taxon>Streptomycetaceae</taxon>
        <taxon>Streptomyces</taxon>
    </lineage>
</organism>
<comment type="caution">
    <text evidence="1">The sequence shown here is derived from an EMBL/GenBank/DDBJ whole genome shotgun (WGS) entry which is preliminary data.</text>
</comment>
<dbReference type="EMBL" id="JAVREO010000040">
    <property type="protein sequence ID" value="MDT0270857.1"/>
    <property type="molecule type" value="Genomic_DNA"/>
</dbReference>
<protein>
    <submittedName>
        <fullName evidence="1">Uncharacterized protein</fullName>
    </submittedName>
</protein>
<evidence type="ECO:0000313" key="1">
    <source>
        <dbReference type="EMBL" id="MDT0270857.1"/>
    </source>
</evidence>
<name>A0ABU2K0W4_9ACTN</name>